<dbReference type="AlphaFoldDB" id="A0A8D8BL64"/>
<evidence type="ECO:0000256" key="1">
    <source>
        <dbReference type="SAM" id="MobiDB-lite"/>
    </source>
</evidence>
<feature type="compositionally biased region" description="Basic residues" evidence="1">
    <location>
        <begin position="1"/>
        <end position="10"/>
    </location>
</feature>
<dbReference type="EMBL" id="HBUE01077734">
    <property type="protein sequence ID" value="CAG6475984.1"/>
    <property type="molecule type" value="Transcribed_RNA"/>
</dbReference>
<feature type="compositionally biased region" description="Basic residues" evidence="1">
    <location>
        <begin position="155"/>
        <end position="184"/>
    </location>
</feature>
<proteinExistence type="predicted"/>
<feature type="compositionally biased region" description="Polar residues" evidence="1">
    <location>
        <begin position="218"/>
        <end position="230"/>
    </location>
</feature>
<name>A0A8D8BL64_CULPI</name>
<feature type="region of interest" description="Disordered" evidence="1">
    <location>
        <begin position="1"/>
        <end position="192"/>
    </location>
</feature>
<sequence length="428" mass="49495">MYRTRVRQRPSSHPAPQAGNPPRNPPTSLTACTAIPRRSASTRRSAGGRPNIWSRSSASSRRSSCGWLRSAKRRPKRLRKLPRQNRWPKNLPSKAKPRTTARTPLRRSTCSRRLPARAIPLRPSRVNLRQRPAPDCSKIRWWPPPRQLPSPNLQAKRRKRKKRPNPRRKVAKRQRKPTACKRPYRSCLRSPSPSNRCQWFNPFFHPGSSRWVVPPRPSNSSALRTISSAPTRRPHDEPPKHPPRLPTVARAKLVRWPWTTVIRFHPRHRRRLPRRIPSRTRRCRSPSQTSTPPPRPKRWPTTTATRTTMEPSARCQPAHLPKFPWRFSNSSRPRPRSRKSSPPSDQQVVPRKTRTPPRPSTSASRTKRRRRQQQQRFKPLPPRQPLLRSSSRPCFRLPQVSNSCPRSGPCPSTTSGTSGRRCPSCTIS</sequence>
<organism evidence="2">
    <name type="scientific">Culex pipiens</name>
    <name type="common">House mosquito</name>
    <dbReference type="NCBI Taxonomy" id="7175"/>
    <lineage>
        <taxon>Eukaryota</taxon>
        <taxon>Metazoa</taxon>
        <taxon>Ecdysozoa</taxon>
        <taxon>Arthropoda</taxon>
        <taxon>Hexapoda</taxon>
        <taxon>Insecta</taxon>
        <taxon>Pterygota</taxon>
        <taxon>Neoptera</taxon>
        <taxon>Endopterygota</taxon>
        <taxon>Diptera</taxon>
        <taxon>Nematocera</taxon>
        <taxon>Culicoidea</taxon>
        <taxon>Culicidae</taxon>
        <taxon>Culicinae</taxon>
        <taxon>Culicini</taxon>
        <taxon>Culex</taxon>
        <taxon>Culex</taxon>
    </lineage>
</organism>
<feature type="compositionally biased region" description="Low complexity" evidence="1">
    <location>
        <begin position="111"/>
        <end position="125"/>
    </location>
</feature>
<reference evidence="2" key="1">
    <citation type="submission" date="2021-05" db="EMBL/GenBank/DDBJ databases">
        <authorList>
            <person name="Alioto T."/>
            <person name="Alioto T."/>
            <person name="Gomez Garrido J."/>
        </authorList>
    </citation>
    <scope>NUCLEOTIDE SEQUENCE</scope>
</reference>
<feature type="region of interest" description="Disordered" evidence="1">
    <location>
        <begin position="210"/>
        <end position="247"/>
    </location>
</feature>
<feature type="compositionally biased region" description="Low complexity" evidence="1">
    <location>
        <begin position="403"/>
        <end position="428"/>
    </location>
</feature>
<feature type="region of interest" description="Disordered" evidence="1">
    <location>
        <begin position="269"/>
        <end position="428"/>
    </location>
</feature>
<accession>A0A8D8BL64</accession>
<feature type="compositionally biased region" description="Low complexity" evidence="1">
    <location>
        <begin position="33"/>
        <end position="64"/>
    </location>
</feature>
<feature type="compositionally biased region" description="Basic residues" evidence="1">
    <location>
        <begin position="70"/>
        <end position="83"/>
    </location>
</feature>
<evidence type="ECO:0000313" key="2">
    <source>
        <dbReference type="EMBL" id="CAG6475984.1"/>
    </source>
</evidence>
<protein>
    <submittedName>
        <fullName evidence="2">(northern house mosquito) hypothetical protein</fullName>
    </submittedName>
</protein>
<feature type="compositionally biased region" description="Low complexity" evidence="1">
    <location>
        <begin position="299"/>
        <end position="308"/>
    </location>
</feature>
<feature type="compositionally biased region" description="Basic residues" evidence="1">
    <location>
        <begin position="269"/>
        <end position="284"/>
    </location>
</feature>